<feature type="region of interest" description="Disordered" evidence="7">
    <location>
        <begin position="439"/>
        <end position="521"/>
    </location>
</feature>
<evidence type="ECO:0000313" key="11">
    <source>
        <dbReference type="Proteomes" id="UP000812287"/>
    </source>
</evidence>
<evidence type="ECO:0000256" key="6">
    <source>
        <dbReference type="PROSITE-ProRule" id="PRU00042"/>
    </source>
</evidence>
<dbReference type="PANTHER" id="PTHR47660:SF2">
    <property type="entry name" value="TRANSCRIPTION FACTOR WITH C2H2 AND ZN(2)-CYS(6) DNA BINDING DOMAIN (EUROFUNG)"/>
    <property type="match status" value="1"/>
</dbReference>
<feature type="domain" description="C2H2-type" evidence="9">
    <location>
        <begin position="5"/>
        <end position="32"/>
    </location>
</feature>
<keyword evidence="3" id="KW-0805">Transcription regulation</keyword>
<comment type="caution">
    <text evidence="10">The sequence shown here is derived from an EMBL/GenBank/DDBJ whole genome shotgun (WGS) entry which is preliminary data.</text>
</comment>
<evidence type="ECO:0000256" key="1">
    <source>
        <dbReference type="ARBA" id="ARBA00022723"/>
    </source>
</evidence>
<dbReference type="EMBL" id="MU250539">
    <property type="protein sequence ID" value="KAG7444583.1"/>
    <property type="molecule type" value="Genomic_DNA"/>
</dbReference>
<keyword evidence="4" id="KW-0804">Transcription</keyword>
<feature type="compositionally biased region" description="Low complexity" evidence="7">
    <location>
        <begin position="255"/>
        <end position="270"/>
    </location>
</feature>
<feature type="domain" description="Zn(2)-C6 fungal-type" evidence="8">
    <location>
        <begin position="84"/>
        <end position="113"/>
    </location>
</feature>
<evidence type="ECO:0000256" key="4">
    <source>
        <dbReference type="ARBA" id="ARBA00023163"/>
    </source>
</evidence>
<dbReference type="GO" id="GO:0008270">
    <property type="term" value="F:zinc ion binding"/>
    <property type="evidence" value="ECO:0007669"/>
    <property type="project" value="UniProtKB-KW"/>
</dbReference>
<dbReference type="Proteomes" id="UP000812287">
    <property type="component" value="Unassembled WGS sequence"/>
</dbReference>
<evidence type="ECO:0008006" key="12">
    <source>
        <dbReference type="Google" id="ProtNLM"/>
    </source>
</evidence>
<feature type="compositionally biased region" description="Low complexity" evidence="7">
    <location>
        <begin position="318"/>
        <end position="332"/>
    </location>
</feature>
<feature type="compositionally biased region" description="Basic and acidic residues" evidence="7">
    <location>
        <begin position="495"/>
        <end position="507"/>
    </location>
</feature>
<dbReference type="InterPro" id="IPR001138">
    <property type="entry name" value="Zn2Cys6_DnaBD"/>
</dbReference>
<dbReference type="PROSITE" id="PS00028">
    <property type="entry name" value="ZINC_FINGER_C2H2_1"/>
    <property type="match status" value="2"/>
</dbReference>
<dbReference type="GO" id="GO:0000981">
    <property type="term" value="F:DNA-binding transcription factor activity, RNA polymerase II-specific"/>
    <property type="evidence" value="ECO:0007669"/>
    <property type="project" value="InterPro"/>
</dbReference>
<evidence type="ECO:0000259" key="9">
    <source>
        <dbReference type="PROSITE" id="PS50157"/>
    </source>
</evidence>
<dbReference type="PROSITE" id="PS50157">
    <property type="entry name" value="ZINC_FINGER_C2H2_2"/>
    <property type="match status" value="2"/>
</dbReference>
<keyword evidence="11" id="KW-1185">Reference proteome</keyword>
<evidence type="ECO:0000256" key="7">
    <source>
        <dbReference type="SAM" id="MobiDB-lite"/>
    </source>
</evidence>
<dbReference type="RefSeq" id="XP_043038083.1">
    <property type="nucleotide sequence ID" value="XM_043188194.1"/>
</dbReference>
<evidence type="ECO:0000259" key="8">
    <source>
        <dbReference type="PROSITE" id="PS50048"/>
    </source>
</evidence>
<accession>A0A9P7VNR8</accession>
<keyword evidence="5" id="KW-0539">Nucleus</keyword>
<evidence type="ECO:0000313" key="10">
    <source>
        <dbReference type="EMBL" id="KAG7444583.1"/>
    </source>
</evidence>
<sequence length="521" mass="56687">MTGGHRCPVCEATFTRPQHVARHMRSHTGDRPYECTDCFEQYTRSDLLARHTKRCHISPTEKILAKIKGRRKASATRALTSKQACDECVQNKLSCDGSIPCPTCVQRSVPCTFIKFYRQTAPSGPGHNPHLPRHIPSNAPRSYFPQPVAIPFPSQQNFSFQPAPQPYLTNLADHQSNYRDLMHNQTQQQPSPVLYDRTSSWMKRDEPEPTYNGVNGGGAGVARARSVEHHHNHYSHSNQVYAGMRGWGRRDSLESGGSSAASGSSGASSSVHLPLYENVDPSPAADPRLEAFGMMTFEERNALYDGAAPFFGDIFPSSSAQQSTTSANSHASVPGMMQIPTPREAETRELREFLKEYMSSTPLSHPANHHTHSTSPPAYPAVGPPNGRKRVSSMPSVNTPTGSIVGGGGGEGKGSFEDAVMARKTLGDLSMGGIQGIKGRRMTHVNPPSSSSSSSSPYLHGHPSLNHRPAYGVSLAGAMGDEEIPNWKRPPAQDADLHGRSKRLKGDDEADDSNVDRMGCE</sequence>
<dbReference type="InterPro" id="IPR036236">
    <property type="entry name" value="Znf_C2H2_sf"/>
</dbReference>
<dbReference type="PANTHER" id="PTHR47660">
    <property type="entry name" value="TRANSCRIPTION FACTOR WITH C2H2 AND ZN(2)-CYS(6) DNA BINDING DOMAIN (EUROFUNG)-RELATED-RELATED"/>
    <property type="match status" value="1"/>
</dbReference>
<evidence type="ECO:0000256" key="5">
    <source>
        <dbReference type="ARBA" id="ARBA00023242"/>
    </source>
</evidence>
<dbReference type="SUPFAM" id="SSF57701">
    <property type="entry name" value="Zn2/Cys6 DNA-binding domain"/>
    <property type="match status" value="1"/>
</dbReference>
<dbReference type="Gene3D" id="3.30.160.60">
    <property type="entry name" value="Classic Zinc Finger"/>
    <property type="match status" value="2"/>
</dbReference>
<evidence type="ECO:0000256" key="2">
    <source>
        <dbReference type="ARBA" id="ARBA00022833"/>
    </source>
</evidence>
<dbReference type="Pfam" id="PF00096">
    <property type="entry name" value="zf-C2H2"/>
    <property type="match status" value="2"/>
</dbReference>
<keyword evidence="6" id="KW-0863">Zinc-finger</keyword>
<evidence type="ECO:0000256" key="3">
    <source>
        <dbReference type="ARBA" id="ARBA00023015"/>
    </source>
</evidence>
<dbReference type="Pfam" id="PF00172">
    <property type="entry name" value="Zn_clus"/>
    <property type="match status" value="1"/>
</dbReference>
<name>A0A9P7VNR8_9AGAR</name>
<dbReference type="SMART" id="SM00066">
    <property type="entry name" value="GAL4"/>
    <property type="match status" value="1"/>
</dbReference>
<protein>
    <recommendedName>
        <fullName evidence="12">Zn(2)-C6 fungal-type domain-containing protein</fullName>
    </recommendedName>
</protein>
<organism evidence="10 11">
    <name type="scientific">Guyanagaster necrorhizus</name>
    <dbReference type="NCBI Taxonomy" id="856835"/>
    <lineage>
        <taxon>Eukaryota</taxon>
        <taxon>Fungi</taxon>
        <taxon>Dikarya</taxon>
        <taxon>Basidiomycota</taxon>
        <taxon>Agaricomycotina</taxon>
        <taxon>Agaricomycetes</taxon>
        <taxon>Agaricomycetidae</taxon>
        <taxon>Agaricales</taxon>
        <taxon>Marasmiineae</taxon>
        <taxon>Physalacriaceae</taxon>
        <taxon>Guyanagaster</taxon>
    </lineage>
</organism>
<dbReference type="SMART" id="SM00355">
    <property type="entry name" value="ZnF_C2H2"/>
    <property type="match status" value="2"/>
</dbReference>
<dbReference type="InterPro" id="IPR036864">
    <property type="entry name" value="Zn2-C6_fun-type_DNA-bd_sf"/>
</dbReference>
<feature type="region of interest" description="Disordered" evidence="7">
    <location>
        <begin position="249"/>
        <end position="274"/>
    </location>
</feature>
<dbReference type="SUPFAM" id="SSF57667">
    <property type="entry name" value="beta-beta-alpha zinc fingers"/>
    <property type="match status" value="1"/>
</dbReference>
<dbReference type="InterPro" id="IPR013087">
    <property type="entry name" value="Znf_C2H2_type"/>
</dbReference>
<dbReference type="CDD" id="cd00067">
    <property type="entry name" value="GAL4"/>
    <property type="match status" value="1"/>
</dbReference>
<feature type="domain" description="C2H2-type" evidence="9">
    <location>
        <begin position="33"/>
        <end position="61"/>
    </location>
</feature>
<keyword evidence="2" id="KW-0862">Zinc</keyword>
<dbReference type="AlphaFoldDB" id="A0A9P7VNR8"/>
<feature type="compositionally biased region" description="Low complexity" evidence="7">
    <location>
        <begin position="447"/>
        <end position="457"/>
    </location>
</feature>
<gene>
    <name evidence="10" type="ORF">BT62DRAFT_951570</name>
</gene>
<dbReference type="GeneID" id="66110491"/>
<feature type="region of interest" description="Disordered" evidence="7">
    <location>
        <begin position="361"/>
        <end position="412"/>
    </location>
</feature>
<feature type="region of interest" description="Disordered" evidence="7">
    <location>
        <begin position="318"/>
        <end position="337"/>
    </location>
</feature>
<proteinExistence type="predicted"/>
<keyword evidence="1" id="KW-0479">Metal-binding</keyword>
<dbReference type="Gene3D" id="4.10.240.10">
    <property type="entry name" value="Zn(2)-C6 fungal-type DNA-binding domain"/>
    <property type="match status" value="1"/>
</dbReference>
<dbReference type="PROSITE" id="PS50048">
    <property type="entry name" value="ZN2_CY6_FUNGAL_2"/>
    <property type="match status" value="1"/>
</dbReference>
<dbReference type="OrthoDB" id="6365676at2759"/>
<reference evidence="10" key="1">
    <citation type="submission" date="2020-11" db="EMBL/GenBank/DDBJ databases">
        <title>Adaptations for nitrogen fixation in a non-lichenized fungal sporocarp promotes dispersal by wood-feeding termites.</title>
        <authorList>
            <consortium name="DOE Joint Genome Institute"/>
            <person name="Koch R.A."/>
            <person name="Yoon G."/>
            <person name="Arayal U."/>
            <person name="Lail K."/>
            <person name="Amirebrahimi M."/>
            <person name="Labutti K."/>
            <person name="Lipzen A."/>
            <person name="Riley R."/>
            <person name="Barry K."/>
            <person name="Henrissat B."/>
            <person name="Grigoriev I.V."/>
            <person name="Herr J.R."/>
            <person name="Aime M.C."/>
        </authorList>
    </citation>
    <scope>NUCLEOTIDE SEQUENCE</scope>
    <source>
        <strain evidence="10">MCA 3950</strain>
    </source>
</reference>